<dbReference type="Proteomes" id="UP000193642">
    <property type="component" value="Unassembled WGS sequence"/>
</dbReference>
<proteinExistence type="predicted"/>
<dbReference type="SUPFAM" id="SSF48403">
    <property type="entry name" value="Ankyrin repeat"/>
    <property type="match status" value="1"/>
</dbReference>
<gene>
    <name evidence="1" type="ORF">BCR33DRAFT_725480</name>
</gene>
<organism evidence="1 2">
    <name type="scientific">Rhizoclosmatium globosum</name>
    <dbReference type="NCBI Taxonomy" id="329046"/>
    <lineage>
        <taxon>Eukaryota</taxon>
        <taxon>Fungi</taxon>
        <taxon>Fungi incertae sedis</taxon>
        <taxon>Chytridiomycota</taxon>
        <taxon>Chytridiomycota incertae sedis</taxon>
        <taxon>Chytridiomycetes</taxon>
        <taxon>Chytridiales</taxon>
        <taxon>Chytriomycetaceae</taxon>
        <taxon>Rhizoclosmatium</taxon>
    </lineage>
</organism>
<dbReference type="PANTHER" id="PTHR46224:SF64">
    <property type="entry name" value="IQ MOTIF AND ANKYRIN REPEAT DOMAIN-CONTAINING PROTEIN 1"/>
    <property type="match status" value="1"/>
</dbReference>
<dbReference type="Pfam" id="PF12796">
    <property type="entry name" value="Ank_2"/>
    <property type="match status" value="1"/>
</dbReference>
<comment type="caution">
    <text evidence="1">The sequence shown here is derived from an EMBL/GenBank/DDBJ whole genome shotgun (WGS) entry which is preliminary data.</text>
</comment>
<evidence type="ECO:0000313" key="1">
    <source>
        <dbReference type="EMBL" id="ORY27606.1"/>
    </source>
</evidence>
<dbReference type="OrthoDB" id="2133897at2759"/>
<dbReference type="PANTHER" id="PTHR46224">
    <property type="entry name" value="ANKYRIN REPEAT FAMILY PROTEIN"/>
    <property type="match status" value="1"/>
</dbReference>
<reference evidence="1 2" key="1">
    <citation type="submission" date="2016-07" db="EMBL/GenBank/DDBJ databases">
        <title>Pervasive Adenine N6-methylation of Active Genes in Fungi.</title>
        <authorList>
            <consortium name="DOE Joint Genome Institute"/>
            <person name="Mondo S.J."/>
            <person name="Dannebaum R.O."/>
            <person name="Kuo R.C."/>
            <person name="Labutti K."/>
            <person name="Haridas S."/>
            <person name="Kuo A."/>
            <person name="Salamov A."/>
            <person name="Ahrendt S.R."/>
            <person name="Lipzen A."/>
            <person name="Sullivan W."/>
            <person name="Andreopoulos W.B."/>
            <person name="Clum A."/>
            <person name="Lindquist E."/>
            <person name="Daum C."/>
            <person name="Ramamoorthy G.K."/>
            <person name="Gryganskyi A."/>
            <person name="Culley D."/>
            <person name="Magnuson J.K."/>
            <person name="James T.Y."/>
            <person name="O'Malley M.A."/>
            <person name="Stajich J.E."/>
            <person name="Spatafora J.W."/>
            <person name="Visel A."/>
            <person name="Grigoriev I.V."/>
        </authorList>
    </citation>
    <scope>NUCLEOTIDE SEQUENCE [LARGE SCALE GENOMIC DNA]</scope>
    <source>
        <strain evidence="1 2">JEL800</strain>
    </source>
</reference>
<dbReference type="Gene3D" id="1.25.40.20">
    <property type="entry name" value="Ankyrin repeat-containing domain"/>
    <property type="match status" value="2"/>
</dbReference>
<accession>A0A1Y2AYP2</accession>
<dbReference type="EMBL" id="MCGO01000101">
    <property type="protein sequence ID" value="ORY27606.1"/>
    <property type="molecule type" value="Genomic_DNA"/>
</dbReference>
<protein>
    <submittedName>
        <fullName evidence="1">Uncharacterized protein</fullName>
    </submittedName>
</protein>
<name>A0A1Y2AYP2_9FUNG</name>
<dbReference type="InterPro" id="IPR036770">
    <property type="entry name" value="Ankyrin_rpt-contain_sf"/>
</dbReference>
<sequence length="418" mass="46365">MNYLTILPHELIRSVILHLPINKHLRSVALSSKLLFGDAILNDLTLARLHVQSLISPSVSMWEYLDDNGIKYNEWKSLPFNYKCAVYSLILAEPVWLLNGNTSHTDFHAMFHEPWRVPEEVSLQIIKTLVGVMDITSQKDRALRVAVMLGYTSTVEFLLSIEKVNPRVANEFCIITAILNNSTDIVGLLLNCDKIDLSYLSYDPFLIVCQRCNVDIVKLFLASGKVDPCAGNSSCIVSANSNDASVDVLRALLEDGRANPAGNNNRALLMALSFPTQNKEFAKVLLADPRVDPNRAIPAVVLLGWTDLLELLLKHERVDPSQVGSEAVIEAIQSGGSMNCVRLLLADSRVDPSQNDNEALLTAVQSQNKDVLGLLLRDSRVRTTESLERAVGIAKNMGDVDMVVFLSQMIEELNQKEM</sequence>
<dbReference type="InterPro" id="IPR051616">
    <property type="entry name" value="Cul2-RING_E3_ligase_SR"/>
</dbReference>
<dbReference type="InterPro" id="IPR002110">
    <property type="entry name" value="Ankyrin_rpt"/>
</dbReference>
<evidence type="ECO:0000313" key="2">
    <source>
        <dbReference type="Proteomes" id="UP000193642"/>
    </source>
</evidence>
<dbReference type="SMART" id="SM00248">
    <property type="entry name" value="ANK"/>
    <property type="match status" value="6"/>
</dbReference>
<keyword evidence="2" id="KW-1185">Reference proteome</keyword>
<dbReference type="AlphaFoldDB" id="A0A1Y2AYP2"/>